<organism evidence="1 2">
    <name type="scientific">Candidatus Kerfeldbacteria bacterium CG08_land_8_20_14_0_20_40_16</name>
    <dbReference type="NCBI Taxonomy" id="2014244"/>
    <lineage>
        <taxon>Bacteria</taxon>
        <taxon>Candidatus Kerfeldiibacteriota</taxon>
    </lineage>
</organism>
<reference evidence="1 2" key="1">
    <citation type="submission" date="2017-09" db="EMBL/GenBank/DDBJ databases">
        <title>Depth-based differentiation of microbial function through sediment-hosted aquifers and enrichment of novel symbionts in the deep terrestrial subsurface.</title>
        <authorList>
            <person name="Probst A.J."/>
            <person name="Ladd B."/>
            <person name="Jarett J.K."/>
            <person name="Geller-Mcgrath D.E."/>
            <person name="Sieber C.M."/>
            <person name="Emerson J.B."/>
            <person name="Anantharaman K."/>
            <person name="Thomas B.C."/>
            <person name="Malmstrom R."/>
            <person name="Stieglmeier M."/>
            <person name="Klingl A."/>
            <person name="Woyke T."/>
            <person name="Ryan C.M."/>
            <person name="Banfield J.F."/>
        </authorList>
    </citation>
    <scope>NUCLEOTIDE SEQUENCE [LARGE SCALE GENOMIC DNA]</scope>
    <source>
        <strain evidence="1">CG08_land_8_20_14_0_20_40_16</strain>
    </source>
</reference>
<name>A0A2H0YW38_9BACT</name>
<proteinExistence type="predicted"/>
<dbReference type="EMBL" id="PEXU01000024">
    <property type="protein sequence ID" value="PIS42707.1"/>
    <property type="molecule type" value="Genomic_DNA"/>
</dbReference>
<protein>
    <submittedName>
        <fullName evidence="1">Uncharacterized protein</fullName>
    </submittedName>
</protein>
<dbReference type="AlphaFoldDB" id="A0A2H0YW38"/>
<gene>
    <name evidence="1" type="ORF">COT24_02040</name>
</gene>
<comment type="caution">
    <text evidence="1">The sequence shown here is derived from an EMBL/GenBank/DDBJ whole genome shotgun (WGS) entry which is preliminary data.</text>
</comment>
<evidence type="ECO:0000313" key="1">
    <source>
        <dbReference type="EMBL" id="PIS42707.1"/>
    </source>
</evidence>
<evidence type="ECO:0000313" key="2">
    <source>
        <dbReference type="Proteomes" id="UP000231542"/>
    </source>
</evidence>
<accession>A0A2H0YW38</accession>
<sequence length="652" mass="75185">MSEKFKFYRESIESAKEAAKTIIPEEIKSWEGLNQSINQLAQEKKTPEFKEKILETWQEFAVSGVLQFDKKEDQLVLKTFTDLDGRCALGVLKEAGINPADLSYVKPGEYLKGAVNLDTGDKFGVVYEEPTYTLYFDHHAPGTKAVTSTAEIVYKTMIGLRLLEKSESMDRLIDFVTKIDNRQFKPEEFLRSAKTILGLQRDLDFNKLLAYFQDHQSPTEELTPEEFEKYGLKEVAEKQQRVVDEAMATLDKMEKEGKVVDTAYGKIVVNVNNELKVGASAAYVKHDGIINFTPEKSFAVTHKEKDFNEEELKQNLGDKFQGKIIRGKMWIYNEKEDLKIGLKEILGVLGAPLEQKGEEAAPKVMEHDLDIKGGRDDSPLSGYVRLDSVRSSTGHSLYCLDLKEKSFNLEEMKEFLLSRQDQHRHHPLLNSINDVTVFEIQNNNLFIKTPNPGWWIGKKGWRIKALEECLSAGRIKVIERKIQCINRGKVDDDELWERLEKLAVKEGISSEQIRGWYQPLVWVEESKELSSIMEEVKRQKDEAHKKEFPEEEITSELKKMNLHIPEFEVKYLLRHDPEMIDKLKKLAGQIPDQEKDCRIDTSKSTSHVEVYVKEETPPPAVDGWELWWPKGEDKWVLIPVGQEPKSWFERPE</sequence>
<dbReference type="Proteomes" id="UP000231542">
    <property type="component" value="Unassembled WGS sequence"/>
</dbReference>